<feature type="domain" description="HTH lysR-type" evidence="5">
    <location>
        <begin position="1"/>
        <end position="58"/>
    </location>
</feature>
<dbReference type="InterPro" id="IPR036388">
    <property type="entry name" value="WH-like_DNA-bd_sf"/>
</dbReference>
<dbReference type="PANTHER" id="PTHR30537:SF5">
    <property type="entry name" value="HTH-TYPE TRANSCRIPTIONAL ACTIVATOR TTDR-RELATED"/>
    <property type="match status" value="1"/>
</dbReference>
<organism evidence="7 8">
    <name type="scientific">Photobacterium leiognathi</name>
    <dbReference type="NCBI Taxonomy" id="553611"/>
    <lineage>
        <taxon>Bacteria</taxon>
        <taxon>Pseudomonadati</taxon>
        <taxon>Pseudomonadota</taxon>
        <taxon>Gammaproteobacteria</taxon>
        <taxon>Vibrionales</taxon>
        <taxon>Vibrionaceae</taxon>
        <taxon>Photobacterium</taxon>
    </lineage>
</organism>
<dbReference type="CDD" id="cd08422">
    <property type="entry name" value="PBP2_CrgA_like"/>
    <property type="match status" value="1"/>
</dbReference>
<evidence type="ECO:0000256" key="3">
    <source>
        <dbReference type="ARBA" id="ARBA00023125"/>
    </source>
</evidence>
<reference evidence="7 8" key="1">
    <citation type="submission" date="2018-03" db="EMBL/GenBank/DDBJ databases">
        <title>Whole genome sequencing of Histamine producing bacteria.</title>
        <authorList>
            <person name="Butler K."/>
        </authorList>
    </citation>
    <scope>NUCLEOTIDE SEQUENCE [LARGE SCALE GENOMIC DNA]</scope>
    <source>
        <strain evidence="6 9">ATCC 25521</strain>
        <strain evidence="7 8">ATCC 33979</strain>
    </source>
</reference>
<sequence length="294" mass="33671">MKLDDLNLFRMVVENGSYTAASRKTQVPVATLTRRIQALEEGLNIRLLNRHARKLSLTEAGQKFYHDCAPLLQQLLDTTEHISEECKGAAGKLRIAAPANITKVMLQPLLNAFMLEHPAISIQLYMSNEPDQLDPTDWDVMFRIGPQRDSTLIARRINEVKDILVASPDYLKKNPEPKHAQDLHEHTLLKGNPLLRWRLNNHNGETVTINERGRFEASELNVVRKACCAGLGITLMPDVMLEKYIAAGEIVQVLKNWSANPRDVYLIYNHRDYQPEKLRLFIDFASHYFDLEKH</sequence>
<dbReference type="RefSeq" id="WP_008987671.1">
    <property type="nucleotide sequence ID" value="NZ_CP131601.1"/>
</dbReference>
<accession>A0A0D8N0J6</accession>
<dbReference type="STRING" id="553611.GCA_001557755_03875"/>
<dbReference type="EMBL" id="PYOI01000037">
    <property type="protein sequence ID" value="PSV78665.1"/>
    <property type="molecule type" value="Genomic_DNA"/>
</dbReference>
<evidence type="ECO:0000259" key="5">
    <source>
        <dbReference type="PROSITE" id="PS50931"/>
    </source>
</evidence>
<evidence type="ECO:0000313" key="7">
    <source>
        <dbReference type="EMBL" id="PSV89222.1"/>
    </source>
</evidence>
<dbReference type="FunFam" id="1.10.10.10:FF:000001">
    <property type="entry name" value="LysR family transcriptional regulator"/>
    <property type="match status" value="1"/>
</dbReference>
<comment type="similarity">
    <text evidence="1">Belongs to the LysR transcriptional regulatory family.</text>
</comment>
<dbReference type="PROSITE" id="PS50931">
    <property type="entry name" value="HTH_LYSR"/>
    <property type="match status" value="1"/>
</dbReference>
<dbReference type="Gene3D" id="3.40.190.290">
    <property type="match status" value="1"/>
</dbReference>
<dbReference type="GO" id="GO:0006351">
    <property type="term" value="P:DNA-templated transcription"/>
    <property type="evidence" value="ECO:0007669"/>
    <property type="project" value="TreeGrafter"/>
</dbReference>
<dbReference type="EMBL" id="PYOJ01000014">
    <property type="protein sequence ID" value="PSV89222.1"/>
    <property type="molecule type" value="Genomic_DNA"/>
</dbReference>
<dbReference type="Proteomes" id="UP000241566">
    <property type="component" value="Unassembled WGS sequence"/>
</dbReference>
<comment type="caution">
    <text evidence="7">The sequence shown here is derived from an EMBL/GenBank/DDBJ whole genome shotgun (WGS) entry which is preliminary data.</text>
</comment>
<dbReference type="InterPro" id="IPR005119">
    <property type="entry name" value="LysR_subst-bd"/>
</dbReference>
<dbReference type="SUPFAM" id="SSF46785">
    <property type="entry name" value="Winged helix' DNA-binding domain"/>
    <property type="match status" value="1"/>
</dbReference>
<gene>
    <name evidence="7" type="ORF">CTM89_12685</name>
    <name evidence="6" type="ORF">CTM94_18340</name>
</gene>
<evidence type="ECO:0000256" key="4">
    <source>
        <dbReference type="ARBA" id="ARBA00023163"/>
    </source>
</evidence>
<dbReference type="InterPro" id="IPR058163">
    <property type="entry name" value="LysR-type_TF_proteobact-type"/>
</dbReference>
<dbReference type="GO" id="GO:0003700">
    <property type="term" value="F:DNA-binding transcription factor activity"/>
    <property type="evidence" value="ECO:0007669"/>
    <property type="project" value="InterPro"/>
</dbReference>
<keyword evidence="3" id="KW-0238">DNA-binding</keyword>
<dbReference type="Proteomes" id="UP000240410">
    <property type="component" value="Unassembled WGS sequence"/>
</dbReference>
<dbReference type="GO" id="GO:0043565">
    <property type="term" value="F:sequence-specific DNA binding"/>
    <property type="evidence" value="ECO:0007669"/>
    <property type="project" value="TreeGrafter"/>
</dbReference>
<keyword evidence="9" id="KW-1185">Reference proteome</keyword>
<protein>
    <submittedName>
        <fullName evidence="7">LysR family transcriptional regulator</fullName>
    </submittedName>
</protein>
<evidence type="ECO:0000256" key="1">
    <source>
        <dbReference type="ARBA" id="ARBA00009437"/>
    </source>
</evidence>
<evidence type="ECO:0000256" key="2">
    <source>
        <dbReference type="ARBA" id="ARBA00023015"/>
    </source>
</evidence>
<dbReference type="SUPFAM" id="SSF53850">
    <property type="entry name" value="Periplasmic binding protein-like II"/>
    <property type="match status" value="1"/>
</dbReference>
<proteinExistence type="inferred from homology"/>
<dbReference type="Pfam" id="PF03466">
    <property type="entry name" value="LysR_substrate"/>
    <property type="match status" value="1"/>
</dbReference>
<dbReference type="PANTHER" id="PTHR30537">
    <property type="entry name" value="HTH-TYPE TRANSCRIPTIONAL REGULATOR"/>
    <property type="match status" value="1"/>
</dbReference>
<evidence type="ECO:0000313" key="9">
    <source>
        <dbReference type="Proteomes" id="UP000241566"/>
    </source>
</evidence>
<dbReference type="InterPro" id="IPR036390">
    <property type="entry name" value="WH_DNA-bd_sf"/>
</dbReference>
<evidence type="ECO:0000313" key="8">
    <source>
        <dbReference type="Proteomes" id="UP000240410"/>
    </source>
</evidence>
<dbReference type="AlphaFoldDB" id="A0A0D8N0J6"/>
<dbReference type="OrthoDB" id="9815676at2"/>
<evidence type="ECO:0000313" key="6">
    <source>
        <dbReference type="EMBL" id="PSV78665.1"/>
    </source>
</evidence>
<dbReference type="Gene3D" id="1.10.10.10">
    <property type="entry name" value="Winged helix-like DNA-binding domain superfamily/Winged helix DNA-binding domain"/>
    <property type="match status" value="1"/>
</dbReference>
<keyword evidence="4" id="KW-0804">Transcription</keyword>
<keyword evidence="2" id="KW-0805">Transcription regulation</keyword>
<dbReference type="InterPro" id="IPR000847">
    <property type="entry name" value="LysR_HTH_N"/>
</dbReference>
<dbReference type="Pfam" id="PF00126">
    <property type="entry name" value="HTH_1"/>
    <property type="match status" value="1"/>
</dbReference>
<name>A0A0D8N0J6_PHOLE</name>